<dbReference type="SUPFAM" id="SSF55083">
    <property type="entry name" value="6-hydroxymethyl-7,8-dihydropterin pyrophosphokinase, HPPK"/>
    <property type="match status" value="1"/>
</dbReference>
<evidence type="ECO:0000256" key="5">
    <source>
        <dbReference type="ARBA" id="ARBA00022679"/>
    </source>
</evidence>
<evidence type="ECO:0000256" key="3">
    <source>
        <dbReference type="ARBA" id="ARBA00013253"/>
    </source>
</evidence>
<dbReference type="GO" id="GO:0016301">
    <property type="term" value="F:kinase activity"/>
    <property type="evidence" value="ECO:0007669"/>
    <property type="project" value="UniProtKB-KW"/>
</dbReference>
<keyword evidence="8" id="KW-0067">ATP-binding</keyword>
<dbReference type="Proteomes" id="UP000681356">
    <property type="component" value="Unassembled WGS sequence"/>
</dbReference>
<evidence type="ECO:0000256" key="12">
    <source>
        <dbReference type="ARBA" id="ARBA00033413"/>
    </source>
</evidence>
<keyword evidence="5 14" id="KW-0808">Transferase</keyword>
<dbReference type="CDD" id="cd00483">
    <property type="entry name" value="HPPK"/>
    <property type="match status" value="1"/>
</dbReference>
<dbReference type="EMBL" id="JAGTUU010000009">
    <property type="protein sequence ID" value="MBS0126372.1"/>
    <property type="molecule type" value="Genomic_DNA"/>
</dbReference>
<feature type="domain" description="7,8-dihydro-6-hydroxymethylpterin-pyrophosphokinase" evidence="13">
    <location>
        <begin position="93"/>
        <end position="104"/>
    </location>
</feature>
<dbReference type="GO" id="GO:0046654">
    <property type="term" value="P:tetrahydrofolate biosynthetic process"/>
    <property type="evidence" value="ECO:0007669"/>
    <property type="project" value="UniProtKB-UniPathway"/>
</dbReference>
<evidence type="ECO:0000256" key="1">
    <source>
        <dbReference type="ARBA" id="ARBA00005051"/>
    </source>
</evidence>
<dbReference type="PANTHER" id="PTHR43071">
    <property type="entry name" value="2-AMINO-4-HYDROXY-6-HYDROXYMETHYLDIHYDROPTERIDINE PYROPHOSPHOKINASE"/>
    <property type="match status" value="1"/>
</dbReference>
<comment type="function">
    <text evidence="10">Catalyzes the transfer of pyrophosphate from adenosine triphosphate (ATP) to 6-hydroxymethyl-7,8-dihydropterin, an enzymatic step in folate biosynthesis pathway.</text>
</comment>
<comment type="similarity">
    <text evidence="2">Belongs to the HPPK family.</text>
</comment>
<dbReference type="NCBIfam" id="TIGR01498">
    <property type="entry name" value="folK"/>
    <property type="match status" value="1"/>
</dbReference>
<protein>
    <recommendedName>
        <fullName evidence="4">2-amino-4-hydroxy-6-hydroxymethyldihydropteridine pyrophosphokinase</fullName>
        <ecNumber evidence="3">2.7.6.3</ecNumber>
    </recommendedName>
    <alternativeName>
        <fullName evidence="11">6-hydroxymethyl-7,8-dihydropterin pyrophosphokinase</fullName>
    </alternativeName>
    <alternativeName>
        <fullName evidence="12">7,8-dihydro-6-hydroxymethylpterin-pyrophosphokinase</fullName>
    </alternativeName>
</protein>
<evidence type="ECO:0000259" key="13">
    <source>
        <dbReference type="PROSITE" id="PS00794"/>
    </source>
</evidence>
<comment type="caution">
    <text evidence="14">The sequence shown here is derived from an EMBL/GenBank/DDBJ whole genome shotgun (WGS) entry which is preliminary data.</text>
</comment>
<reference evidence="14" key="1">
    <citation type="submission" date="2021-04" db="EMBL/GenBank/DDBJ databases">
        <authorList>
            <person name="Yoon J."/>
        </authorList>
    </citation>
    <scope>NUCLEOTIDE SEQUENCE</scope>
    <source>
        <strain evidence="14">KMU-90</strain>
    </source>
</reference>
<gene>
    <name evidence="14" type="primary">folK</name>
    <name evidence="14" type="ORF">KB874_20005</name>
</gene>
<evidence type="ECO:0000313" key="14">
    <source>
        <dbReference type="EMBL" id="MBS0126372.1"/>
    </source>
</evidence>
<evidence type="ECO:0000256" key="9">
    <source>
        <dbReference type="ARBA" id="ARBA00022909"/>
    </source>
</evidence>
<accession>A0A8J7WGH4</accession>
<evidence type="ECO:0000256" key="4">
    <source>
        <dbReference type="ARBA" id="ARBA00016218"/>
    </source>
</evidence>
<dbReference type="UniPathway" id="UPA00077">
    <property type="reaction ID" value="UER00155"/>
</dbReference>
<evidence type="ECO:0000256" key="10">
    <source>
        <dbReference type="ARBA" id="ARBA00029409"/>
    </source>
</evidence>
<evidence type="ECO:0000313" key="15">
    <source>
        <dbReference type="Proteomes" id="UP000681356"/>
    </source>
</evidence>
<evidence type="ECO:0000256" key="7">
    <source>
        <dbReference type="ARBA" id="ARBA00022777"/>
    </source>
</evidence>
<dbReference type="RefSeq" id="WP_212538335.1">
    <property type="nucleotide sequence ID" value="NZ_JAGTUU010000009.1"/>
</dbReference>
<keyword evidence="7" id="KW-0418">Kinase</keyword>
<sequence length="187" mass="20466">MIRQEYLIAMGSNLGSTAGDAAPTLAAALGEFPREGAQLMRVSRFFRTPCFPAGAGPDYVNAAVALRWEGGAEALLAALHRIEAAFDRQRTARWAARTLDLDLLAAGDAVLPDRETFGRWQGLPPEEQRRLAPDRLILPHPRMAERAFVLVPLCDIAPGWRHPVLDRSARQLCNDLPAPERAAVVPL</sequence>
<evidence type="ECO:0000256" key="11">
    <source>
        <dbReference type="ARBA" id="ARBA00029766"/>
    </source>
</evidence>
<evidence type="ECO:0000256" key="2">
    <source>
        <dbReference type="ARBA" id="ARBA00005810"/>
    </source>
</evidence>
<keyword evidence="15" id="KW-1185">Reference proteome</keyword>
<name>A0A8J7WGH4_9RHOB</name>
<dbReference type="AlphaFoldDB" id="A0A8J7WGH4"/>
<proteinExistence type="inferred from homology"/>
<dbReference type="Pfam" id="PF01288">
    <property type="entry name" value="HPPK"/>
    <property type="match status" value="1"/>
</dbReference>
<keyword evidence="9" id="KW-0289">Folate biosynthesis</keyword>
<organism evidence="14 15">
    <name type="scientific">Thetidibacter halocola</name>
    <dbReference type="NCBI Taxonomy" id="2827239"/>
    <lineage>
        <taxon>Bacteria</taxon>
        <taxon>Pseudomonadati</taxon>
        <taxon>Pseudomonadota</taxon>
        <taxon>Alphaproteobacteria</taxon>
        <taxon>Rhodobacterales</taxon>
        <taxon>Roseobacteraceae</taxon>
        <taxon>Thetidibacter</taxon>
    </lineage>
</organism>
<dbReference type="GO" id="GO:0003848">
    <property type="term" value="F:2-amino-4-hydroxy-6-hydroxymethyldihydropteridine diphosphokinase activity"/>
    <property type="evidence" value="ECO:0007669"/>
    <property type="project" value="UniProtKB-EC"/>
</dbReference>
<dbReference type="PROSITE" id="PS00794">
    <property type="entry name" value="HPPK"/>
    <property type="match status" value="1"/>
</dbReference>
<evidence type="ECO:0000256" key="8">
    <source>
        <dbReference type="ARBA" id="ARBA00022840"/>
    </source>
</evidence>
<dbReference type="PANTHER" id="PTHR43071:SF1">
    <property type="entry name" value="2-AMINO-4-HYDROXY-6-HYDROXYMETHYLDIHYDROPTERIDINE PYROPHOSPHOKINASE"/>
    <property type="match status" value="1"/>
</dbReference>
<keyword evidence="6" id="KW-0547">Nucleotide-binding</keyword>
<dbReference type="EC" id="2.7.6.3" evidence="3"/>
<comment type="pathway">
    <text evidence="1">Cofactor biosynthesis; tetrahydrofolate biosynthesis; 2-amino-4-hydroxy-6-hydroxymethyl-7,8-dihydropteridine diphosphate from 7,8-dihydroneopterin triphosphate: step 4/4.</text>
</comment>
<dbReference type="InterPro" id="IPR000550">
    <property type="entry name" value="Hppk"/>
</dbReference>
<dbReference type="GO" id="GO:0046656">
    <property type="term" value="P:folic acid biosynthetic process"/>
    <property type="evidence" value="ECO:0007669"/>
    <property type="project" value="UniProtKB-KW"/>
</dbReference>
<dbReference type="Gene3D" id="3.30.70.560">
    <property type="entry name" value="7,8-Dihydro-6-hydroxymethylpterin-pyrophosphokinase HPPK"/>
    <property type="match status" value="1"/>
</dbReference>
<evidence type="ECO:0000256" key="6">
    <source>
        <dbReference type="ARBA" id="ARBA00022741"/>
    </source>
</evidence>
<dbReference type="InterPro" id="IPR035907">
    <property type="entry name" value="Hppk_sf"/>
</dbReference>
<dbReference type="GO" id="GO:0005524">
    <property type="term" value="F:ATP binding"/>
    <property type="evidence" value="ECO:0007669"/>
    <property type="project" value="UniProtKB-KW"/>
</dbReference>